<sequence length="286" mass="32908">MELLVLADKYVMQELNKACEKYLCDNLDKTNCQAIAENKYSQHGILGCNRFHAPKGTVCYNVNMEDDDQNQDYDIKDECLINDLKGIVMELLVLSDKYGMQELKKTCEQYLCDNLNQNNLTVKQSREFNTYNMESLIVIHSKYQRVSEIHWTINNWNSIAKSNGEIKSKKFDLFNSKIVGQLILNIKDGKIAVPIRIKRESLLSLQSSISLSITGSVSSLRLRNNGVVHERFTKGLSTYYFKLPDDVQDEYTKTNESLLLDSLKRKSRELRSYYLAHLLYPSSSAA</sequence>
<comment type="caution">
    <text evidence="1">The sequence shown here is derived from an EMBL/GenBank/DDBJ whole genome shotgun (WGS) entry which is preliminary data.</text>
</comment>
<dbReference type="InterPro" id="IPR011333">
    <property type="entry name" value="SKP1/BTB/POZ_sf"/>
</dbReference>
<gene>
    <name evidence="1" type="ORF">TSAR_015799</name>
</gene>
<evidence type="ECO:0000313" key="2">
    <source>
        <dbReference type="Proteomes" id="UP000215335"/>
    </source>
</evidence>
<evidence type="ECO:0008006" key="3">
    <source>
        <dbReference type="Google" id="ProtNLM"/>
    </source>
</evidence>
<dbReference type="Gene3D" id="3.30.710.10">
    <property type="entry name" value="Potassium Channel Kv1.1, Chain A"/>
    <property type="match status" value="2"/>
</dbReference>
<dbReference type="AlphaFoldDB" id="A0A232F8T5"/>
<name>A0A232F8T5_9HYME</name>
<reference evidence="1 2" key="1">
    <citation type="journal article" date="2017" name="Curr. Biol.">
        <title>The Evolution of Venom by Co-option of Single-Copy Genes.</title>
        <authorList>
            <person name="Martinson E.O."/>
            <person name="Mrinalini"/>
            <person name="Kelkar Y.D."/>
            <person name="Chang C.H."/>
            <person name="Werren J.H."/>
        </authorList>
    </citation>
    <scope>NUCLEOTIDE SEQUENCE [LARGE SCALE GENOMIC DNA]</scope>
    <source>
        <strain evidence="1 2">Alberta</strain>
        <tissue evidence="1">Whole body</tissue>
    </source>
</reference>
<keyword evidence="2" id="KW-1185">Reference proteome</keyword>
<dbReference type="Proteomes" id="UP000215335">
    <property type="component" value="Unassembled WGS sequence"/>
</dbReference>
<dbReference type="EMBL" id="NNAY01000710">
    <property type="protein sequence ID" value="OXU26853.1"/>
    <property type="molecule type" value="Genomic_DNA"/>
</dbReference>
<accession>A0A232F8T5</accession>
<protein>
    <recommendedName>
        <fullName evidence="3">BTB domain-containing protein</fullName>
    </recommendedName>
</protein>
<organism evidence="1 2">
    <name type="scientific">Trichomalopsis sarcophagae</name>
    <dbReference type="NCBI Taxonomy" id="543379"/>
    <lineage>
        <taxon>Eukaryota</taxon>
        <taxon>Metazoa</taxon>
        <taxon>Ecdysozoa</taxon>
        <taxon>Arthropoda</taxon>
        <taxon>Hexapoda</taxon>
        <taxon>Insecta</taxon>
        <taxon>Pterygota</taxon>
        <taxon>Neoptera</taxon>
        <taxon>Endopterygota</taxon>
        <taxon>Hymenoptera</taxon>
        <taxon>Apocrita</taxon>
        <taxon>Proctotrupomorpha</taxon>
        <taxon>Chalcidoidea</taxon>
        <taxon>Pteromalidae</taxon>
        <taxon>Pteromalinae</taxon>
        <taxon>Trichomalopsis</taxon>
    </lineage>
</organism>
<proteinExistence type="predicted"/>
<evidence type="ECO:0000313" key="1">
    <source>
        <dbReference type="EMBL" id="OXU26853.1"/>
    </source>
</evidence>
<dbReference type="CDD" id="cd14733">
    <property type="entry name" value="BACK"/>
    <property type="match status" value="1"/>
</dbReference>